<dbReference type="AlphaFoldDB" id="A0AAV9EPZ6"/>
<sequence length="94" mass="10333">MGPPYPCSLYPVNPTPFISPLLPLSPFSDPRFFLSLILNPSLLLLGQVSTQSEKEKEIEDRLPITSSRNGEMYSAFYNVTAMVDTGVVSLPELG</sequence>
<name>A0AAV9EPZ6_ACOCL</name>
<evidence type="ECO:0000313" key="1">
    <source>
        <dbReference type="EMBL" id="KAK1314197.1"/>
    </source>
</evidence>
<gene>
    <name evidence="1" type="ORF">QJS10_CPA06g00090</name>
</gene>
<organism evidence="1 2">
    <name type="scientific">Acorus calamus</name>
    <name type="common">Sweet flag</name>
    <dbReference type="NCBI Taxonomy" id="4465"/>
    <lineage>
        <taxon>Eukaryota</taxon>
        <taxon>Viridiplantae</taxon>
        <taxon>Streptophyta</taxon>
        <taxon>Embryophyta</taxon>
        <taxon>Tracheophyta</taxon>
        <taxon>Spermatophyta</taxon>
        <taxon>Magnoliopsida</taxon>
        <taxon>Liliopsida</taxon>
        <taxon>Acoraceae</taxon>
        <taxon>Acorus</taxon>
    </lineage>
</organism>
<accession>A0AAV9EPZ6</accession>
<dbReference type="EMBL" id="JAUJYO010000006">
    <property type="protein sequence ID" value="KAK1314197.1"/>
    <property type="molecule type" value="Genomic_DNA"/>
</dbReference>
<comment type="caution">
    <text evidence="1">The sequence shown here is derived from an EMBL/GenBank/DDBJ whole genome shotgun (WGS) entry which is preliminary data.</text>
</comment>
<keyword evidence="2" id="KW-1185">Reference proteome</keyword>
<protein>
    <submittedName>
        <fullName evidence="1">Lysine histidine transporter-like 2</fullName>
    </submittedName>
</protein>
<reference evidence="1" key="2">
    <citation type="submission" date="2023-06" db="EMBL/GenBank/DDBJ databases">
        <authorList>
            <person name="Ma L."/>
            <person name="Liu K.-W."/>
            <person name="Li Z."/>
            <person name="Hsiao Y.-Y."/>
            <person name="Qi Y."/>
            <person name="Fu T."/>
            <person name="Tang G."/>
            <person name="Zhang D."/>
            <person name="Sun W.-H."/>
            <person name="Liu D.-K."/>
            <person name="Li Y."/>
            <person name="Chen G.-Z."/>
            <person name="Liu X.-D."/>
            <person name="Liao X.-Y."/>
            <person name="Jiang Y.-T."/>
            <person name="Yu X."/>
            <person name="Hao Y."/>
            <person name="Huang J."/>
            <person name="Zhao X.-W."/>
            <person name="Ke S."/>
            <person name="Chen Y.-Y."/>
            <person name="Wu W.-L."/>
            <person name="Hsu J.-L."/>
            <person name="Lin Y.-F."/>
            <person name="Huang M.-D."/>
            <person name="Li C.-Y."/>
            <person name="Huang L."/>
            <person name="Wang Z.-W."/>
            <person name="Zhao X."/>
            <person name="Zhong W.-Y."/>
            <person name="Peng D.-H."/>
            <person name="Ahmad S."/>
            <person name="Lan S."/>
            <person name="Zhang J.-S."/>
            <person name="Tsai W.-C."/>
            <person name="Van De Peer Y."/>
            <person name="Liu Z.-J."/>
        </authorList>
    </citation>
    <scope>NUCLEOTIDE SEQUENCE</scope>
    <source>
        <strain evidence="1">CP</strain>
        <tissue evidence="1">Leaves</tissue>
    </source>
</reference>
<evidence type="ECO:0000313" key="2">
    <source>
        <dbReference type="Proteomes" id="UP001180020"/>
    </source>
</evidence>
<reference evidence="1" key="1">
    <citation type="journal article" date="2023" name="Nat. Commun.">
        <title>Diploid and tetraploid genomes of Acorus and the evolution of monocots.</title>
        <authorList>
            <person name="Ma L."/>
            <person name="Liu K.W."/>
            <person name="Li Z."/>
            <person name="Hsiao Y.Y."/>
            <person name="Qi Y."/>
            <person name="Fu T."/>
            <person name="Tang G.D."/>
            <person name="Zhang D."/>
            <person name="Sun W.H."/>
            <person name="Liu D.K."/>
            <person name="Li Y."/>
            <person name="Chen G.Z."/>
            <person name="Liu X.D."/>
            <person name="Liao X.Y."/>
            <person name="Jiang Y.T."/>
            <person name="Yu X."/>
            <person name="Hao Y."/>
            <person name="Huang J."/>
            <person name="Zhao X.W."/>
            <person name="Ke S."/>
            <person name="Chen Y.Y."/>
            <person name="Wu W.L."/>
            <person name="Hsu J.L."/>
            <person name="Lin Y.F."/>
            <person name="Huang M.D."/>
            <person name="Li C.Y."/>
            <person name="Huang L."/>
            <person name="Wang Z.W."/>
            <person name="Zhao X."/>
            <person name="Zhong W.Y."/>
            <person name="Peng D.H."/>
            <person name="Ahmad S."/>
            <person name="Lan S."/>
            <person name="Zhang J.S."/>
            <person name="Tsai W.C."/>
            <person name="Van de Peer Y."/>
            <person name="Liu Z.J."/>
        </authorList>
    </citation>
    <scope>NUCLEOTIDE SEQUENCE</scope>
    <source>
        <strain evidence="1">CP</strain>
    </source>
</reference>
<proteinExistence type="predicted"/>
<dbReference type="Proteomes" id="UP001180020">
    <property type="component" value="Unassembled WGS sequence"/>
</dbReference>